<sequence length="193" mass="21470">MNFVEDYLEELKETLNRLPFSKIRKIKDILLSAYQKNKRVFIMGNGGSAATASHFGCDLAKGTTMGKGDLTPRFRVTTLTDNIPLLTAWSNDADYSSVFLEQLRNILQPGDVVIAISASGNSENVVRATEYANANLAITVALTGFEGGKLKKIAQECLIVPSQSMERIEDVHLILEHLICSWLRNEIQPKNKR</sequence>
<dbReference type="CDD" id="cd05006">
    <property type="entry name" value="SIS_GmhA"/>
    <property type="match status" value="1"/>
</dbReference>
<dbReference type="InterPro" id="IPR001347">
    <property type="entry name" value="SIS_dom"/>
</dbReference>
<dbReference type="Pfam" id="PF13580">
    <property type="entry name" value="SIS_2"/>
    <property type="match status" value="1"/>
</dbReference>
<dbReference type="AlphaFoldDB" id="A0A523W223"/>
<dbReference type="GO" id="GO:0097367">
    <property type="term" value="F:carbohydrate derivative binding"/>
    <property type="evidence" value="ECO:0007669"/>
    <property type="project" value="InterPro"/>
</dbReference>
<dbReference type="PANTHER" id="PTHR30390:SF8">
    <property type="entry name" value="SUGAR ISOMERASE (SIS)"/>
    <property type="match status" value="1"/>
</dbReference>
<proteinExistence type="predicted"/>
<dbReference type="InterPro" id="IPR046348">
    <property type="entry name" value="SIS_dom_sf"/>
</dbReference>
<dbReference type="Proteomes" id="UP000319130">
    <property type="component" value="Unassembled WGS sequence"/>
</dbReference>
<dbReference type="Gene3D" id="3.40.50.10490">
    <property type="entry name" value="Glucose-6-phosphate isomerase like protein, domain 1"/>
    <property type="match status" value="1"/>
</dbReference>
<dbReference type="InterPro" id="IPR050099">
    <property type="entry name" value="SIS_GmhA/DiaA_subfam"/>
</dbReference>
<comment type="caution">
    <text evidence="2">The sequence shown here is derived from an EMBL/GenBank/DDBJ whole genome shotgun (WGS) entry which is preliminary data.</text>
</comment>
<feature type="domain" description="SIS" evidence="1">
    <location>
        <begin position="30"/>
        <end position="189"/>
    </location>
</feature>
<organism evidence="2 3">
    <name type="scientific">Aerophobetes bacterium</name>
    <dbReference type="NCBI Taxonomy" id="2030807"/>
    <lineage>
        <taxon>Bacteria</taxon>
        <taxon>Candidatus Aerophobota</taxon>
    </lineage>
</organism>
<accession>A0A523W223</accession>
<dbReference type="PANTHER" id="PTHR30390">
    <property type="entry name" value="SEDOHEPTULOSE 7-PHOSPHATE ISOMERASE / DNAA INITIATOR-ASSOCIATING FACTOR FOR REPLICATION INITIATION"/>
    <property type="match status" value="1"/>
</dbReference>
<evidence type="ECO:0000259" key="1">
    <source>
        <dbReference type="PROSITE" id="PS51464"/>
    </source>
</evidence>
<dbReference type="InterPro" id="IPR035461">
    <property type="entry name" value="GmhA/DiaA"/>
</dbReference>
<name>A0A523W223_UNCAE</name>
<reference evidence="2 3" key="1">
    <citation type="submission" date="2019-03" db="EMBL/GenBank/DDBJ databases">
        <title>Metabolic potential of uncultured bacteria and archaea associated with petroleum seepage in deep-sea sediments.</title>
        <authorList>
            <person name="Dong X."/>
            <person name="Hubert C."/>
        </authorList>
    </citation>
    <scope>NUCLEOTIDE SEQUENCE [LARGE SCALE GENOMIC DNA]</scope>
    <source>
        <strain evidence="2">E29_bin52</strain>
    </source>
</reference>
<evidence type="ECO:0000313" key="2">
    <source>
        <dbReference type="EMBL" id="TET61063.1"/>
    </source>
</evidence>
<gene>
    <name evidence="2" type="ORF">E3J48_06010</name>
</gene>
<dbReference type="EMBL" id="SOIZ01000268">
    <property type="protein sequence ID" value="TET61063.1"/>
    <property type="molecule type" value="Genomic_DNA"/>
</dbReference>
<dbReference type="SUPFAM" id="SSF53697">
    <property type="entry name" value="SIS domain"/>
    <property type="match status" value="1"/>
</dbReference>
<dbReference type="PROSITE" id="PS51464">
    <property type="entry name" value="SIS"/>
    <property type="match status" value="1"/>
</dbReference>
<evidence type="ECO:0000313" key="3">
    <source>
        <dbReference type="Proteomes" id="UP000319130"/>
    </source>
</evidence>
<dbReference type="GO" id="GO:1901135">
    <property type="term" value="P:carbohydrate derivative metabolic process"/>
    <property type="evidence" value="ECO:0007669"/>
    <property type="project" value="InterPro"/>
</dbReference>
<protein>
    <submittedName>
        <fullName evidence="2">SIS domain-containing protein</fullName>
    </submittedName>
</protein>